<comment type="caution">
    <text evidence="5">The sequence shown here is derived from an EMBL/GenBank/DDBJ whole genome shotgun (WGS) entry which is preliminary data.</text>
</comment>
<dbReference type="InterPro" id="IPR045857">
    <property type="entry name" value="O16G_dom_2"/>
</dbReference>
<reference evidence="5 6" key="1">
    <citation type="submission" date="2019-08" db="EMBL/GenBank/DDBJ databases">
        <title>In-depth cultivation of the pig gut microbiome towards novel bacterial diversity and tailored functional studies.</title>
        <authorList>
            <person name="Wylensek D."/>
            <person name="Hitch T.C.A."/>
            <person name="Clavel T."/>
        </authorList>
    </citation>
    <scope>NUCLEOTIDE SEQUENCE [LARGE SCALE GENOMIC DNA]</scope>
    <source>
        <strain evidence="5 6">WCA-383-APC-5B</strain>
    </source>
</reference>
<dbReference type="CDD" id="cd11338">
    <property type="entry name" value="AmyAc_CMD"/>
    <property type="match status" value="1"/>
</dbReference>
<keyword evidence="2" id="KW-0378">Hydrolase</keyword>
<dbReference type="InterPro" id="IPR013780">
    <property type="entry name" value="Glyco_hydro_b"/>
</dbReference>
<dbReference type="Proteomes" id="UP000460287">
    <property type="component" value="Unassembled WGS sequence"/>
</dbReference>
<keyword evidence="6" id="KW-1185">Reference proteome</keyword>
<evidence type="ECO:0000256" key="2">
    <source>
        <dbReference type="ARBA" id="ARBA00022801"/>
    </source>
</evidence>
<dbReference type="PANTHER" id="PTHR10357:SF210">
    <property type="entry name" value="MALTODEXTRIN GLUCOSIDASE"/>
    <property type="match status" value="1"/>
</dbReference>
<dbReference type="Gene3D" id="3.90.400.10">
    <property type="entry name" value="Oligo-1,6-glucosidase, Domain 2"/>
    <property type="match status" value="1"/>
</dbReference>
<evidence type="ECO:0000259" key="4">
    <source>
        <dbReference type="SMART" id="SM00642"/>
    </source>
</evidence>
<dbReference type="GO" id="GO:0004553">
    <property type="term" value="F:hydrolase activity, hydrolyzing O-glycosyl compounds"/>
    <property type="evidence" value="ECO:0007669"/>
    <property type="project" value="InterPro"/>
</dbReference>
<dbReference type="InterPro" id="IPR014756">
    <property type="entry name" value="Ig_E-set"/>
</dbReference>
<accession>A0A7X2T2B0</accession>
<dbReference type="AlphaFoldDB" id="A0A7X2T2B0"/>
<evidence type="ECO:0000313" key="5">
    <source>
        <dbReference type="EMBL" id="MSR92611.1"/>
    </source>
</evidence>
<dbReference type="Gene3D" id="3.20.20.80">
    <property type="entry name" value="Glycosidases"/>
    <property type="match status" value="1"/>
</dbReference>
<feature type="domain" description="Glycosyl hydrolase family 13 catalytic" evidence="4">
    <location>
        <begin position="137"/>
        <end position="494"/>
    </location>
</feature>
<dbReference type="PANTHER" id="PTHR10357">
    <property type="entry name" value="ALPHA-AMYLASE FAMILY MEMBER"/>
    <property type="match status" value="1"/>
</dbReference>
<evidence type="ECO:0000313" key="6">
    <source>
        <dbReference type="Proteomes" id="UP000460287"/>
    </source>
</evidence>
<dbReference type="Pfam" id="PF22026">
    <property type="entry name" value="Alpha-amylase_C_2"/>
    <property type="match status" value="1"/>
</dbReference>
<comment type="similarity">
    <text evidence="1">Belongs to the glycosyl hydrolase 13 family.</text>
</comment>
<evidence type="ECO:0000256" key="1">
    <source>
        <dbReference type="ARBA" id="ARBA00008061"/>
    </source>
</evidence>
<dbReference type="SUPFAM" id="SSF51011">
    <property type="entry name" value="Glycosyl hydrolase domain"/>
    <property type="match status" value="1"/>
</dbReference>
<name>A0A7X2T2B0_9CLOT</name>
<proteinExistence type="inferred from homology"/>
<dbReference type="Gene3D" id="2.60.40.1180">
    <property type="entry name" value="Golgi alpha-mannosidase II"/>
    <property type="match status" value="1"/>
</dbReference>
<dbReference type="CDD" id="cd02857">
    <property type="entry name" value="E_set_CDase_PDE_N"/>
    <property type="match status" value="1"/>
</dbReference>
<evidence type="ECO:0000256" key="3">
    <source>
        <dbReference type="ARBA" id="ARBA00023295"/>
    </source>
</evidence>
<dbReference type="InterPro" id="IPR017853">
    <property type="entry name" value="GH"/>
</dbReference>
<dbReference type="Pfam" id="PF02903">
    <property type="entry name" value="Alpha-amylase_N"/>
    <property type="match status" value="1"/>
</dbReference>
<dbReference type="GO" id="GO:0005975">
    <property type="term" value="P:carbohydrate metabolic process"/>
    <property type="evidence" value="ECO:0007669"/>
    <property type="project" value="InterPro"/>
</dbReference>
<dbReference type="SUPFAM" id="SSF51445">
    <property type="entry name" value="(Trans)glycosidases"/>
    <property type="match status" value="1"/>
</dbReference>
<sequence length="575" mass="67177">MNKHAIYHITDVPYAYAKDTNTLCVRIKTAKNDINRCILHYKDRYDWVNPFKAKDMKVVLSTKLFDFYETEISVYRDRYRYYFELIDKDGNRAFLDDRGLRDYEVDKKEITSFQYAYIAPDDVYKESSWLQESVVYQIFVDRFYNGDKSNDPEGTLEWGSNVTPTSMFGGDLKGIIQKLDYIKELGVNLIYLTPIFKSSSNHKYNTADYYDIDSQFGTIDDAKELVSQCHKRNMRIVFDAVFNHSGSDFFAFQDLLKNQQNSKYKDWYLTDGYPVDTEKINYYTFAVGISDMPKFNTENKEVNDYLLKVAGYWINEVGIDGWRLDVCDEVSHRFWQLFRKEIKSKNSNAVAIGEIMHEASSFLKGDQLDSIMNYPFKNAVIDFFAKRIIDADRFNDILNNSRTSYMDSICRQMWNLIGSHDTSRFLTECNDKVERMKLAIAFQFSYIGVPYIYYGDEVGINGGEEPLSRGCMIWDKDKQNHELLNLYKTMINIRKQNKELVYGSYNSLYAKDNVLVFERAYNGSKVIIAINNNYEETDVSVPAKGKYKNLINNKITKIDGDIKLSSMDFLILKVC</sequence>
<dbReference type="SMART" id="SM00642">
    <property type="entry name" value="Aamy"/>
    <property type="match status" value="1"/>
</dbReference>
<protein>
    <submittedName>
        <fullName evidence="5">Alpha-glycosidase</fullName>
    </submittedName>
</protein>
<dbReference type="Gene3D" id="2.60.40.10">
    <property type="entry name" value="Immunoglobulins"/>
    <property type="match status" value="1"/>
</dbReference>
<dbReference type="InterPro" id="IPR006047">
    <property type="entry name" value="GH13_cat_dom"/>
</dbReference>
<dbReference type="EMBL" id="VULX01000039">
    <property type="protein sequence ID" value="MSR92611.1"/>
    <property type="molecule type" value="Genomic_DNA"/>
</dbReference>
<dbReference type="RefSeq" id="WP_154532660.1">
    <property type="nucleotide sequence ID" value="NZ_JAQXTV010000062.1"/>
</dbReference>
<dbReference type="Pfam" id="PF00128">
    <property type="entry name" value="Alpha-amylase"/>
    <property type="match status" value="1"/>
</dbReference>
<gene>
    <name evidence="5" type="ORF">FYJ33_14860</name>
</gene>
<dbReference type="InterPro" id="IPR054174">
    <property type="entry name" value="Alpha-amylase-like_C"/>
</dbReference>
<dbReference type="InterPro" id="IPR004185">
    <property type="entry name" value="Glyco_hydro_13_lg-like_dom"/>
</dbReference>
<keyword evidence="3 5" id="KW-0326">Glycosidase</keyword>
<dbReference type="InterPro" id="IPR013783">
    <property type="entry name" value="Ig-like_fold"/>
</dbReference>
<organism evidence="5 6">
    <name type="scientific">Inconstantimicrobium porci</name>
    <dbReference type="NCBI Taxonomy" id="2652291"/>
    <lineage>
        <taxon>Bacteria</taxon>
        <taxon>Bacillati</taxon>
        <taxon>Bacillota</taxon>
        <taxon>Clostridia</taxon>
        <taxon>Eubacteriales</taxon>
        <taxon>Clostridiaceae</taxon>
        <taxon>Inconstantimicrobium</taxon>
    </lineage>
</organism>
<dbReference type="SUPFAM" id="SSF81296">
    <property type="entry name" value="E set domains"/>
    <property type="match status" value="1"/>
</dbReference>